<evidence type="ECO:0000313" key="2">
    <source>
        <dbReference type="Proteomes" id="UP000322899"/>
    </source>
</evidence>
<dbReference type="EMBL" id="VLTO01000026">
    <property type="protein sequence ID" value="KAA0174096.1"/>
    <property type="molecule type" value="Genomic_DNA"/>
</dbReference>
<comment type="caution">
    <text evidence="1">The sequence shown here is derived from an EMBL/GenBank/DDBJ whole genome shotgun (WGS) entry which is preliminary data.</text>
</comment>
<proteinExistence type="predicted"/>
<dbReference type="Proteomes" id="UP000322899">
    <property type="component" value="Unassembled WGS sequence"/>
</dbReference>
<accession>A0A5A8E8M0</accession>
<dbReference type="AlphaFoldDB" id="A0A5A8E8M0"/>
<reference evidence="1 2" key="1">
    <citation type="submission" date="2019-07" db="EMBL/GenBank/DDBJ databases">
        <title>Genomes of Cafeteria roenbergensis.</title>
        <authorList>
            <person name="Fischer M.G."/>
            <person name="Hackl T."/>
            <person name="Roman M."/>
        </authorList>
    </citation>
    <scope>NUCLEOTIDE SEQUENCE [LARGE SCALE GENOMIC DNA]</scope>
    <source>
        <strain evidence="1 2">E4-10P</strain>
    </source>
</reference>
<name>A0A5A8E8M0_CAFRO</name>
<evidence type="ECO:0000313" key="1">
    <source>
        <dbReference type="EMBL" id="KAA0174096.1"/>
    </source>
</evidence>
<organism evidence="1 2">
    <name type="scientific">Cafeteria roenbergensis</name>
    <name type="common">Marine flagellate</name>
    <dbReference type="NCBI Taxonomy" id="33653"/>
    <lineage>
        <taxon>Eukaryota</taxon>
        <taxon>Sar</taxon>
        <taxon>Stramenopiles</taxon>
        <taxon>Bigyra</taxon>
        <taxon>Opalozoa</taxon>
        <taxon>Bicosoecida</taxon>
        <taxon>Cafeteriaceae</taxon>
        <taxon>Cafeteria</taxon>
    </lineage>
</organism>
<gene>
    <name evidence="1" type="ORF">FNF27_04482</name>
</gene>
<protein>
    <submittedName>
        <fullName evidence="1">Uncharacterized protein</fullName>
    </submittedName>
</protein>
<sequence length="243" mass="24794">MQSVPPEVLRPPEPYVAVLADSSTGSMLARALTAANTTATGGFLVGGRQPGQVAASSDRSSRLALSYRAVDLAAFPRPDAIRHVLGHPGPAPSAADAILREDWHVARASLPCAAVAVAILDPSTPPEAWAAARESAVGRWRAAKACLAASDAPVHCVAIWPGGPEPSQRSAREAASKRLAELRSALGPDCPSALLLTAEDLAAAASDGDSPPTSPGPISSRATRLEAALRSAAAAHLQGAIHR</sequence>